<dbReference type="Proteomes" id="UP001180973">
    <property type="component" value="Unassembled WGS sequence"/>
</dbReference>
<comment type="caution">
    <text evidence="1">The sequence shown here is derived from an EMBL/GenBank/DDBJ whole genome shotgun (WGS) entry which is preliminary data.</text>
</comment>
<sequence>MNDAPSGDHRPSAFMTDWARLPVSHCQYEVFTAPGVSGMGIYILGDDLLHLCGPSQFTGFCGIHTGWIEARVRVLSGPAAEADDGWDAISEVTLWSPSGRLSVIGLMGGTTDALTDVAVPRGLVRVRVHARDRLHETVRTDGDPPERHELHIWGVSEEAPWRTVLADPAGRDWEQKPAKAAEWAMLSLVPRPSARPGILPLLPAGHPYEDDADLSRVAVVRHRPAPVEVPAEVLPVGDLEVRLERVDDETFTWSWATAVEPIFPHPLTTLPDDEPSAVRVMSGSGGFTVRHEGVLGRHAFALSLIWDHLLDTAGSYPWIQTLRRQAAEATALAERSRRLQAERDAERWGGAPPSDRVRGLLGQAQSLARIDRRLLDRIAELPAARQREAACWAARHAMRVAGLEQIGWIADALAAAEGDRPLPRSFTEQSGSAAFNRLMSDPDIPHTTVTLRLGTPGIGTRTVAGALQQAAAFPALIALANDDPLAAAIDAIYNAAIAHGEDRDRFLTDTHAVLS</sequence>
<name>A0ABU2WXI2_9ACTN</name>
<accession>A0ABU2WXI2</accession>
<dbReference type="EMBL" id="JAVRFL010000017">
    <property type="protein sequence ID" value="MDT0530586.1"/>
    <property type="molecule type" value="Genomic_DNA"/>
</dbReference>
<dbReference type="RefSeq" id="WP_311412571.1">
    <property type="nucleotide sequence ID" value="NZ_JAVRFL010000017.1"/>
</dbReference>
<protein>
    <recommendedName>
        <fullName evidence="3">ApeA N-terminal domain-containing protein</fullName>
    </recommendedName>
</protein>
<evidence type="ECO:0008006" key="3">
    <source>
        <dbReference type="Google" id="ProtNLM"/>
    </source>
</evidence>
<evidence type="ECO:0000313" key="1">
    <source>
        <dbReference type="EMBL" id="MDT0530586.1"/>
    </source>
</evidence>
<evidence type="ECO:0000313" key="2">
    <source>
        <dbReference type="Proteomes" id="UP001180973"/>
    </source>
</evidence>
<organism evidence="1 2">
    <name type="scientific">Micromonospora reichwaldensis</name>
    <dbReference type="NCBI Taxonomy" id="3075516"/>
    <lineage>
        <taxon>Bacteria</taxon>
        <taxon>Bacillati</taxon>
        <taxon>Actinomycetota</taxon>
        <taxon>Actinomycetes</taxon>
        <taxon>Micromonosporales</taxon>
        <taxon>Micromonosporaceae</taxon>
        <taxon>Micromonospora</taxon>
    </lineage>
</organism>
<proteinExistence type="predicted"/>
<keyword evidence="2" id="KW-1185">Reference proteome</keyword>
<gene>
    <name evidence="1" type="ORF">RM555_16455</name>
</gene>
<reference evidence="1" key="1">
    <citation type="submission" date="2023-09" db="EMBL/GenBank/DDBJ databases">
        <title>30 novel species of actinomycetes from the DSMZ collection.</title>
        <authorList>
            <person name="Nouioui I."/>
        </authorList>
    </citation>
    <scope>NUCLEOTIDE SEQUENCE</scope>
    <source>
        <strain evidence="1">DSM 115977</strain>
    </source>
</reference>